<dbReference type="PANTHER" id="PTHR38705">
    <property type="entry name" value="PROTEIN RDS1"/>
    <property type="match status" value="1"/>
</dbReference>
<organism evidence="2 3">
    <name type="scientific">Rhodofomes roseus</name>
    <dbReference type="NCBI Taxonomy" id="34475"/>
    <lineage>
        <taxon>Eukaryota</taxon>
        <taxon>Fungi</taxon>
        <taxon>Dikarya</taxon>
        <taxon>Basidiomycota</taxon>
        <taxon>Agaricomycotina</taxon>
        <taxon>Agaricomycetes</taxon>
        <taxon>Polyporales</taxon>
        <taxon>Rhodofomes</taxon>
    </lineage>
</organism>
<dbReference type="InterPro" id="IPR039254">
    <property type="entry name" value="Rds1"/>
</dbReference>
<proteinExistence type="predicted"/>
<protein>
    <submittedName>
        <fullName evidence="2">Ferritin-like domain-containing protein</fullName>
    </submittedName>
</protein>
<feature type="signal peptide" evidence="1">
    <location>
        <begin position="1"/>
        <end position="18"/>
    </location>
</feature>
<gene>
    <name evidence="2" type="ORF">C8Q71DRAFT_766237</name>
</gene>
<dbReference type="EMBL" id="JADCUA010000014">
    <property type="protein sequence ID" value="KAH9834757.1"/>
    <property type="molecule type" value="Genomic_DNA"/>
</dbReference>
<keyword evidence="3" id="KW-1185">Reference proteome</keyword>
<dbReference type="Pfam" id="PF13668">
    <property type="entry name" value="Ferritin_2"/>
    <property type="match status" value="1"/>
</dbReference>
<comment type="caution">
    <text evidence="2">The sequence shown here is derived from an EMBL/GenBank/DDBJ whole genome shotgun (WGS) entry which is preliminary data.</text>
</comment>
<dbReference type="Proteomes" id="UP000814176">
    <property type="component" value="Unassembled WGS sequence"/>
</dbReference>
<dbReference type="RefSeq" id="XP_047777243.1">
    <property type="nucleotide sequence ID" value="XM_047924184.1"/>
</dbReference>
<keyword evidence="1" id="KW-0732">Signal</keyword>
<dbReference type="GeneID" id="72004916"/>
<sequence>MLFSTVLIALSSVWLAAAAPARRSTPAAVTDTSIMQYALTLEHIEHAFYVQGLEQYDAQAFADAGYEPWVRGRFAQIREHERTHVDFLRGQLGENAPEPCNYSYPYTDIPSWVSLSQTLEEVGAAAYMGAALFVHSQDVLSASLAISHIEARQAGWVSSAIRNKQPWDGDFETPLYFSGIWSLAVGFITSCPQTNPDLPVQSFPALTVTPASPVMGENITVSYNSTVQATDDCPTYMAWHHNMTTTFTVIHEGGVTTVPDGLRGTVFAGVVKNTTTTTSDATMLSGLAALSFPYGSYAIVGA</sequence>
<dbReference type="InterPro" id="IPR009078">
    <property type="entry name" value="Ferritin-like_SF"/>
</dbReference>
<name>A0ABQ8KB26_9APHY</name>
<accession>A0ABQ8KB26</accession>
<evidence type="ECO:0000313" key="3">
    <source>
        <dbReference type="Proteomes" id="UP000814176"/>
    </source>
</evidence>
<evidence type="ECO:0000313" key="2">
    <source>
        <dbReference type="EMBL" id="KAH9834757.1"/>
    </source>
</evidence>
<reference evidence="2 3" key="1">
    <citation type="journal article" date="2021" name="Environ. Microbiol.">
        <title>Gene family expansions and transcriptome signatures uncover fungal adaptations to wood decay.</title>
        <authorList>
            <person name="Hage H."/>
            <person name="Miyauchi S."/>
            <person name="Viragh M."/>
            <person name="Drula E."/>
            <person name="Min B."/>
            <person name="Chaduli D."/>
            <person name="Navarro D."/>
            <person name="Favel A."/>
            <person name="Norest M."/>
            <person name="Lesage-Meessen L."/>
            <person name="Balint B."/>
            <person name="Merenyi Z."/>
            <person name="de Eugenio L."/>
            <person name="Morin E."/>
            <person name="Martinez A.T."/>
            <person name="Baldrian P."/>
            <person name="Stursova M."/>
            <person name="Martinez M.J."/>
            <person name="Novotny C."/>
            <person name="Magnuson J.K."/>
            <person name="Spatafora J.W."/>
            <person name="Maurice S."/>
            <person name="Pangilinan J."/>
            <person name="Andreopoulos W."/>
            <person name="LaButti K."/>
            <person name="Hundley H."/>
            <person name="Na H."/>
            <person name="Kuo A."/>
            <person name="Barry K."/>
            <person name="Lipzen A."/>
            <person name="Henrissat B."/>
            <person name="Riley R."/>
            <person name="Ahrendt S."/>
            <person name="Nagy L.G."/>
            <person name="Grigoriev I.V."/>
            <person name="Martin F."/>
            <person name="Rosso M.N."/>
        </authorList>
    </citation>
    <scope>NUCLEOTIDE SEQUENCE [LARGE SCALE GENOMIC DNA]</scope>
    <source>
        <strain evidence="2 3">CIRM-BRFM 1785</strain>
    </source>
</reference>
<dbReference type="SUPFAM" id="SSF47240">
    <property type="entry name" value="Ferritin-like"/>
    <property type="match status" value="1"/>
</dbReference>
<evidence type="ECO:0000256" key="1">
    <source>
        <dbReference type="SAM" id="SignalP"/>
    </source>
</evidence>
<feature type="chain" id="PRO_5045948281" evidence="1">
    <location>
        <begin position="19"/>
        <end position="302"/>
    </location>
</feature>
<dbReference type="PANTHER" id="PTHR38705:SF1">
    <property type="entry name" value="PROTEIN RDS1"/>
    <property type="match status" value="1"/>
</dbReference>